<protein>
    <submittedName>
        <fullName evidence="1">Uncharacterized protein</fullName>
    </submittedName>
</protein>
<evidence type="ECO:0000313" key="1">
    <source>
        <dbReference type="EMBL" id="SHL70664.1"/>
    </source>
</evidence>
<dbReference type="RefSeq" id="WP_073280411.1">
    <property type="nucleotide sequence ID" value="NZ_FRAC01000046.1"/>
</dbReference>
<dbReference type="STRING" id="1121322.SAMN02745136_05518"/>
<reference evidence="1 2" key="1">
    <citation type="submission" date="2016-11" db="EMBL/GenBank/DDBJ databases">
        <authorList>
            <person name="Jaros S."/>
            <person name="Januszkiewicz K."/>
            <person name="Wedrychowicz H."/>
        </authorList>
    </citation>
    <scope>NUCLEOTIDE SEQUENCE [LARGE SCALE GENOMIC DNA]</scope>
    <source>
        <strain evidence="1 2">DSM 15929</strain>
    </source>
</reference>
<evidence type="ECO:0000313" key="2">
    <source>
        <dbReference type="Proteomes" id="UP000184386"/>
    </source>
</evidence>
<sequence length="212" mass="24426">MAIETEDYPDFEEDAYFKKEEDQSDQFAADLISYLEKLLRAGNVEKGLKKISANYAVLNEKETEKIIKRDTNGNLDNYRKTTGQNKDKWYKVNFSDNGNDIVIKHPAEEGKEILVYYFPQWNNKGVYGPALRAKGNGKVYFINWKNSNYMVISQWDKKRKHIKGMTVYNYSGPLIGVLMSIEINDTGKTGISYYSYFISGTGQQPEGATYWP</sequence>
<dbReference type="OrthoDB" id="1814820at2"/>
<keyword evidence="2" id="KW-1185">Reference proteome</keyword>
<gene>
    <name evidence="1" type="ORF">SAMN02745136_05518</name>
</gene>
<accession>A0A1M7CTU8</accession>
<organism evidence="1 2">
    <name type="scientific">Anaerocolumna jejuensis DSM 15929</name>
    <dbReference type="NCBI Taxonomy" id="1121322"/>
    <lineage>
        <taxon>Bacteria</taxon>
        <taxon>Bacillati</taxon>
        <taxon>Bacillota</taxon>
        <taxon>Clostridia</taxon>
        <taxon>Lachnospirales</taxon>
        <taxon>Lachnospiraceae</taxon>
        <taxon>Anaerocolumna</taxon>
    </lineage>
</organism>
<name>A0A1M7CTU8_9FIRM</name>
<proteinExistence type="predicted"/>
<dbReference type="EMBL" id="FRAC01000046">
    <property type="protein sequence ID" value="SHL70664.1"/>
    <property type="molecule type" value="Genomic_DNA"/>
</dbReference>
<dbReference type="AlphaFoldDB" id="A0A1M7CTU8"/>
<dbReference type="Proteomes" id="UP000184386">
    <property type="component" value="Unassembled WGS sequence"/>
</dbReference>